<reference evidence="11 12" key="1">
    <citation type="submission" date="2024-05" db="EMBL/GenBank/DDBJ databases">
        <authorList>
            <person name="Wallberg A."/>
        </authorList>
    </citation>
    <scope>NUCLEOTIDE SEQUENCE [LARGE SCALE GENOMIC DNA]</scope>
</reference>
<comment type="function">
    <text evidence="9">Plasma membrane transporter mediating the uptake by cells of the water soluble vitamin B2/riboflavin that plays a key role in biochemical oxidation-reduction reactions of the carbohydrate, lipid, and amino acid metabolism.</text>
</comment>
<keyword evidence="7 9" id="KW-1133">Transmembrane helix</keyword>
<dbReference type="AlphaFoldDB" id="A0AAV2R549"/>
<keyword evidence="12" id="KW-1185">Reference proteome</keyword>
<keyword evidence="5 9" id="KW-1003">Cell membrane</keyword>
<name>A0AAV2R549_MEGNR</name>
<comment type="similarity">
    <text evidence="3 9">Belongs to the riboflavin transporter family.</text>
</comment>
<dbReference type="EMBL" id="CAXKWB010014713">
    <property type="protein sequence ID" value="CAL4111521.1"/>
    <property type="molecule type" value="Genomic_DNA"/>
</dbReference>
<feature type="transmembrane region" description="Helical" evidence="9">
    <location>
        <begin position="137"/>
        <end position="158"/>
    </location>
</feature>
<dbReference type="PANTHER" id="PTHR12929:SF10">
    <property type="entry name" value="RIBOFLAVIN TRANSPORTER"/>
    <property type="match status" value="1"/>
</dbReference>
<dbReference type="Proteomes" id="UP001497623">
    <property type="component" value="Unassembled WGS sequence"/>
</dbReference>
<gene>
    <name evidence="11" type="ORF">MNOR_LOCUS19665</name>
</gene>
<dbReference type="Pfam" id="PF06237">
    <property type="entry name" value="SLC52_ribofla_tr"/>
    <property type="match status" value="1"/>
</dbReference>
<evidence type="ECO:0000313" key="12">
    <source>
        <dbReference type="Proteomes" id="UP001497623"/>
    </source>
</evidence>
<feature type="transmembrane region" description="Helical" evidence="9">
    <location>
        <begin position="106"/>
        <end position="125"/>
    </location>
</feature>
<evidence type="ECO:0000256" key="1">
    <source>
        <dbReference type="ARBA" id="ARBA00000215"/>
    </source>
</evidence>
<dbReference type="PANTHER" id="PTHR12929">
    <property type="entry name" value="SOLUTE CARRIER FAMILY 52"/>
    <property type="match status" value="1"/>
</dbReference>
<proteinExistence type="inferred from homology"/>
<feature type="transmembrane region" description="Helical" evidence="9">
    <location>
        <begin position="322"/>
        <end position="343"/>
    </location>
</feature>
<protein>
    <recommendedName>
        <fullName evidence="9">Riboflavin transporter</fullName>
    </recommendedName>
</protein>
<evidence type="ECO:0000256" key="2">
    <source>
        <dbReference type="ARBA" id="ARBA00004651"/>
    </source>
</evidence>
<feature type="transmembrane region" description="Helical" evidence="9">
    <location>
        <begin position="73"/>
        <end position="94"/>
    </location>
</feature>
<keyword evidence="6 9" id="KW-0812">Transmembrane</keyword>
<evidence type="ECO:0000256" key="5">
    <source>
        <dbReference type="ARBA" id="ARBA00022475"/>
    </source>
</evidence>
<evidence type="ECO:0000256" key="4">
    <source>
        <dbReference type="ARBA" id="ARBA00022448"/>
    </source>
</evidence>
<feature type="transmembrane region" description="Helical" evidence="9">
    <location>
        <begin position="387"/>
        <end position="407"/>
    </location>
</feature>
<comment type="subcellular location">
    <subcellularLocation>
        <location evidence="2 9">Cell membrane</location>
        <topology evidence="2 9">Multi-pass membrane protein</topology>
    </subcellularLocation>
</comment>
<feature type="transmembrane region" description="Helical" evidence="9">
    <location>
        <begin position="36"/>
        <end position="53"/>
    </location>
</feature>
<feature type="transmembrane region" description="Helical" evidence="9">
    <location>
        <begin position="419"/>
        <end position="442"/>
    </location>
</feature>
<evidence type="ECO:0000256" key="7">
    <source>
        <dbReference type="ARBA" id="ARBA00022989"/>
    </source>
</evidence>
<feature type="compositionally biased region" description="Low complexity" evidence="10">
    <location>
        <begin position="16"/>
        <end position="29"/>
    </location>
</feature>
<dbReference type="GO" id="GO:0032217">
    <property type="term" value="F:riboflavin transmembrane transporter activity"/>
    <property type="evidence" value="ECO:0007669"/>
    <property type="project" value="UniProtKB-UniRule"/>
</dbReference>
<dbReference type="GO" id="GO:0005886">
    <property type="term" value="C:plasma membrane"/>
    <property type="evidence" value="ECO:0007669"/>
    <property type="project" value="UniProtKB-SubCell"/>
</dbReference>
<evidence type="ECO:0000256" key="10">
    <source>
        <dbReference type="SAM" id="MobiDB-lite"/>
    </source>
</evidence>
<dbReference type="InterPro" id="IPR009357">
    <property type="entry name" value="Riboflavin_transptr"/>
</dbReference>
<feature type="transmembrane region" description="Helical" evidence="9">
    <location>
        <begin position="288"/>
        <end position="310"/>
    </location>
</feature>
<sequence>MDAITIENEESSPLVSRRSTGTRSTPRSRIMSGRRPLVDILAAAFGIGAWISINGLWVELPLLVANLPEGWNLPSYLSVIIQIANLGPLAYTLASTLNPSLRPAKVIYAVLIVGCISSLLLPLLWQETTVIAGTQHSTALLALVGLLSLVDCTSSVLFMPYMAVWRQLYLPSYLVGEGLSGLIPGLVALVQGVGGNPTCRNVTDNSSTGWLLEQEELDPLFSVTDFFFFLLAMMITSFTAFIVLERLPNIQGERASTSTEDIIQASQSDANLVGVVIPTKKSSMSSGLYWTTLVGLGFVCMLTNGALPSIQSYSCGPYGNTAYHLAVTLSALANPVAAMLTMVLPRATTLVLAVLGSLGTAVSAYILTTAATSPTPPLVDTAAGEALVVIAWVVFSGVMSYVRVEVANKMRDEGDGQRALFWAGAFTQFGSAIGAITMFVLVNVYNLFTPYYPCS</sequence>
<evidence type="ECO:0000313" key="11">
    <source>
        <dbReference type="EMBL" id="CAL4111521.1"/>
    </source>
</evidence>
<evidence type="ECO:0000256" key="8">
    <source>
        <dbReference type="ARBA" id="ARBA00023136"/>
    </source>
</evidence>
<keyword evidence="8 9" id="KW-0472">Membrane</keyword>
<feature type="transmembrane region" description="Helical" evidence="9">
    <location>
        <begin position="350"/>
        <end position="367"/>
    </location>
</feature>
<comment type="catalytic activity">
    <reaction evidence="1 9">
        <text>riboflavin(in) = riboflavin(out)</text>
        <dbReference type="Rhea" id="RHEA:35015"/>
        <dbReference type="ChEBI" id="CHEBI:57986"/>
    </reaction>
</comment>
<feature type="transmembrane region" description="Helical" evidence="9">
    <location>
        <begin position="226"/>
        <end position="244"/>
    </location>
</feature>
<evidence type="ECO:0000256" key="6">
    <source>
        <dbReference type="ARBA" id="ARBA00022692"/>
    </source>
</evidence>
<accession>A0AAV2R549</accession>
<organism evidence="11 12">
    <name type="scientific">Meganyctiphanes norvegica</name>
    <name type="common">Northern krill</name>
    <name type="synonym">Thysanopoda norvegica</name>
    <dbReference type="NCBI Taxonomy" id="48144"/>
    <lineage>
        <taxon>Eukaryota</taxon>
        <taxon>Metazoa</taxon>
        <taxon>Ecdysozoa</taxon>
        <taxon>Arthropoda</taxon>
        <taxon>Crustacea</taxon>
        <taxon>Multicrustacea</taxon>
        <taxon>Malacostraca</taxon>
        <taxon>Eumalacostraca</taxon>
        <taxon>Eucarida</taxon>
        <taxon>Euphausiacea</taxon>
        <taxon>Euphausiidae</taxon>
        <taxon>Meganyctiphanes</taxon>
    </lineage>
</organism>
<feature type="transmembrane region" description="Helical" evidence="9">
    <location>
        <begin position="170"/>
        <end position="190"/>
    </location>
</feature>
<comment type="caution">
    <text evidence="11">The sequence shown here is derived from an EMBL/GenBank/DDBJ whole genome shotgun (WGS) entry which is preliminary data.</text>
</comment>
<feature type="region of interest" description="Disordered" evidence="10">
    <location>
        <begin position="1"/>
        <end position="29"/>
    </location>
</feature>
<evidence type="ECO:0000256" key="9">
    <source>
        <dbReference type="RuleBase" id="RU368035"/>
    </source>
</evidence>
<keyword evidence="4 9" id="KW-0813">Transport</keyword>
<evidence type="ECO:0000256" key="3">
    <source>
        <dbReference type="ARBA" id="ARBA00006366"/>
    </source>
</evidence>